<dbReference type="OrthoDB" id="127177at2759"/>
<accession>A0A225W8B9</accession>
<feature type="non-terminal residue" evidence="8">
    <location>
        <position position="1"/>
    </location>
</feature>
<dbReference type="AlphaFoldDB" id="A0A225W8B9"/>
<evidence type="ECO:0000313" key="8">
    <source>
        <dbReference type="EMBL" id="OWZ13247.1"/>
    </source>
</evidence>
<keyword evidence="5" id="KW-0732">Signal</keyword>
<keyword evidence="9" id="KW-1185">Reference proteome</keyword>
<sequence length="366" mass="42283">FGDVSVTTMIHAAKATDATKAIATKLESAQQKMWLSSEKSIDDVFELLLQTNGKSTFDVFIQLKVYKHKNDFRNNPLFDTWISYINFFIKEKSDKKAAVISALETRFADRPLNIILEEMKKFPSMKNAAERIQTDKIQTYLASNKSPGKVFELLGLDEVGFDVLKTPLFKTWLNYLDLFKKKNPKDQTSLLVLLQNHYHNVVAIQEMIDLALQIPHTVKIGKMVENELLRRYLDWKYLPESVFRFLDLNKVGVQIFAAPKFQTWVKYLDDFNERYPAHKTTMIDAFRGSFKDGNVLTILKAAKNDPTTTTLVPGLENVLINKWVVEKETLVSLKTRLGTRVYSDEMQHYIEYMVQRFNKEISGNVS</sequence>
<evidence type="ECO:0000256" key="3">
    <source>
        <dbReference type="ARBA" id="ARBA00010400"/>
    </source>
</evidence>
<comment type="subcellular location">
    <subcellularLocation>
        <location evidence="1">Host cell</location>
    </subcellularLocation>
    <subcellularLocation>
        <location evidence="2">Secreted</location>
    </subcellularLocation>
</comment>
<organism evidence="8 9">
    <name type="scientific">Phytophthora megakarya</name>
    <dbReference type="NCBI Taxonomy" id="4795"/>
    <lineage>
        <taxon>Eukaryota</taxon>
        <taxon>Sar</taxon>
        <taxon>Stramenopiles</taxon>
        <taxon>Oomycota</taxon>
        <taxon>Peronosporomycetes</taxon>
        <taxon>Peronosporales</taxon>
        <taxon>Peronosporaceae</taxon>
        <taxon>Phytophthora</taxon>
    </lineage>
</organism>
<dbReference type="GO" id="GO:0005576">
    <property type="term" value="C:extracellular region"/>
    <property type="evidence" value="ECO:0007669"/>
    <property type="project" value="UniProtKB-SubCell"/>
</dbReference>
<name>A0A225W8B9_9STRA</name>
<evidence type="ECO:0000313" key="9">
    <source>
        <dbReference type="Proteomes" id="UP000198211"/>
    </source>
</evidence>
<gene>
    <name evidence="8" type="ORF">PHMEG_00013463</name>
</gene>
<protein>
    <submittedName>
        <fullName evidence="8">Avirulence (Avh) protein</fullName>
    </submittedName>
</protein>
<dbReference type="GO" id="GO:0043657">
    <property type="term" value="C:host cell"/>
    <property type="evidence" value="ECO:0007669"/>
    <property type="project" value="UniProtKB-SubCell"/>
</dbReference>
<comment type="caution">
    <text evidence="8">The sequence shown here is derived from an EMBL/GenBank/DDBJ whole genome shotgun (WGS) entry which is preliminary data.</text>
</comment>
<evidence type="ECO:0000256" key="1">
    <source>
        <dbReference type="ARBA" id="ARBA00004340"/>
    </source>
</evidence>
<dbReference type="InterPro" id="IPR054463">
    <property type="entry name" value="PexRD54_WY"/>
</dbReference>
<evidence type="ECO:0000256" key="4">
    <source>
        <dbReference type="ARBA" id="ARBA00022525"/>
    </source>
</evidence>
<feature type="domain" description="RxLR effector PexRD54 WY" evidence="7">
    <location>
        <begin position="137"/>
        <end position="175"/>
    </location>
</feature>
<feature type="domain" description="RxLR effector PexRD54 WY" evidence="7">
    <location>
        <begin position="230"/>
        <end position="267"/>
    </location>
</feature>
<comment type="similarity">
    <text evidence="3">Belongs to the RxLR effector family.</text>
</comment>
<dbReference type="Proteomes" id="UP000198211">
    <property type="component" value="Unassembled WGS sequence"/>
</dbReference>
<keyword evidence="4" id="KW-0964">Secreted</keyword>
<evidence type="ECO:0000256" key="6">
    <source>
        <dbReference type="ARBA" id="ARBA00023026"/>
    </source>
</evidence>
<keyword evidence="6" id="KW-0843">Virulence</keyword>
<evidence type="ECO:0000256" key="2">
    <source>
        <dbReference type="ARBA" id="ARBA00004613"/>
    </source>
</evidence>
<proteinExistence type="inferred from homology"/>
<reference evidence="9" key="1">
    <citation type="submission" date="2017-03" db="EMBL/GenBank/DDBJ databases">
        <title>Phytopthora megakarya and P. palmivora, two closely related causual agents of cacao black pod achieved similar genome size and gene model numbers by different mechanisms.</title>
        <authorList>
            <person name="Ali S."/>
            <person name="Shao J."/>
            <person name="Larry D.J."/>
            <person name="Kronmiller B."/>
            <person name="Shen D."/>
            <person name="Strem M.D."/>
            <person name="Melnick R.L."/>
            <person name="Guiltinan M.J."/>
            <person name="Tyler B.M."/>
            <person name="Meinhardt L.W."/>
            <person name="Bailey B.A."/>
        </authorList>
    </citation>
    <scope>NUCLEOTIDE SEQUENCE [LARGE SCALE GENOMIC DNA]</scope>
    <source>
        <strain evidence="9">zdho120</strain>
    </source>
</reference>
<dbReference type="Pfam" id="PF22748">
    <property type="entry name" value="PexRD54_WY"/>
    <property type="match status" value="2"/>
</dbReference>
<evidence type="ECO:0000256" key="5">
    <source>
        <dbReference type="ARBA" id="ARBA00022729"/>
    </source>
</evidence>
<evidence type="ECO:0000259" key="7">
    <source>
        <dbReference type="Pfam" id="PF22748"/>
    </source>
</evidence>
<dbReference type="EMBL" id="NBNE01001630">
    <property type="protein sequence ID" value="OWZ13247.1"/>
    <property type="molecule type" value="Genomic_DNA"/>
</dbReference>